<protein>
    <submittedName>
        <fullName evidence="1">Uncharacterized protein</fullName>
    </submittedName>
</protein>
<dbReference type="EMBL" id="LC506465">
    <property type="protein sequence ID" value="BBO53997.1"/>
    <property type="molecule type" value="Genomic_DNA"/>
</dbReference>
<proteinExistence type="predicted"/>
<reference evidence="1" key="1">
    <citation type="journal article" date="2020" name="Sci. Rep.">
        <title>A novel Asfarvirus-like virus identified as a potential cause of mass mortality of abalone.</title>
        <authorList>
            <person name="Matsuyama T."/>
            <person name="Takano T."/>
            <person name="Nishiki I."/>
            <person name="Fujiwara A."/>
            <person name="Kiryu I."/>
            <person name="Inada M."/>
            <person name="Sakai T."/>
            <person name="Terashima S."/>
            <person name="Matsuura Y."/>
            <person name="Isowa K."/>
            <person name="Nakayasu C."/>
        </authorList>
    </citation>
    <scope>NUCLEOTIDE SEQUENCE</scope>
</reference>
<accession>A0A5K7Y7S7</accession>
<sequence length="307" mass="35418">MFTEILKTYISWRVGKIQEVCSTTTVDITNLQINPDCEGFLEKLYINIMEEICIAASSSYPLTERDFYKRIKEDKDPYCPKYLSDQMTEVELYKKVKESKNNFYSEFVINQNAFNKKQGKIRSFTQDKDYIKILVDHGPSPQRRIKKSMVSTVTNLTAIIFINFLKGIAHMLSAFYWENPSAPITMFTLKILLRLMPTDPAKPELIEKVLDGINIDMQQPTDCIKTRSTLSPTIDDFEQELEFYKPSPQKLPKGASYGFQPIDIKKRHLPLVPDVALQQDAFNINTDGVYNPLVQEEYLGFNSFGIL</sequence>
<organism evidence="1">
    <name type="scientific">Abalone asfa-like virus</name>
    <dbReference type="NCBI Taxonomy" id="2839893"/>
    <lineage>
        <taxon>Viruses</taxon>
        <taxon>Varidnaviria</taxon>
        <taxon>Bamfordvirae</taxon>
        <taxon>Nucleocytoviricota</taxon>
        <taxon>Pokkesviricetes</taxon>
        <taxon>Asfuvirales</taxon>
        <taxon>Asfarviridae</taxon>
    </lineage>
</organism>
<name>A0A5K7Y7S7_9VIRU</name>
<evidence type="ECO:0000313" key="1">
    <source>
        <dbReference type="EMBL" id="BBO53997.1"/>
    </source>
</evidence>